<comment type="caution">
    <text evidence="7">Lacks conserved residue(s) required for the propagation of feature annotation.</text>
</comment>
<comment type="function">
    <text evidence="7">Catalyzes the specific phosphorylation of the 3-hydroxyl group of shikimic acid using ATP as a cosubstrate.</text>
</comment>
<keyword evidence="6 7" id="KW-0057">Aromatic amino acid biosynthesis</keyword>
<feature type="binding site" evidence="7">
    <location>
        <position position="78"/>
    </location>
    <ligand>
        <name>substrate</name>
    </ligand>
</feature>
<dbReference type="HAMAP" id="MF_00109">
    <property type="entry name" value="Shikimate_kinase"/>
    <property type="match status" value="1"/>
</dbReference>
<dbReference type="InterPro" id="IPR027417">
    <property type="entry name" value="P-loop_NTPase"/>
</dbReference>
<dbReference type="CDD" id="cd00464">
    <property type="entry name" value="SK"/>
    <property type="match status" value="1"/>
</dbReference>
<keyword evidence="4 7" id="KW-0418">Kinase</keyword>
<keyword evidence="7" id="KW-0963">Cytoplasm</keyword>
<comment type="similarity">
    <text evidence="7">Belongs to the shikimate kinase family.</text>
</comment>
<dbReference type="EC" id="2.7.1.71" evidence="7"/>
<dbReference type="InterPro" id="IPR000623">
    <property type="entry name" value="Shikimate_kinase/TSH1"/>
</dbReference>
<accession>A0ABX2ZS92</accession>
<evidence type="ECO:0000256" key="6">
    <source>
        <dbReference type="ARBA" id="ARBA00023141"/>
    </source>
</evidence>
<evidence type="ECO:0000313" key="9">
    <source>
        <dbReference type="Proteomes" id="UP000094580"/>
    </source>
</evidence>
<evidence type="ECO:0000256" key="4">
    <source>
        <dbReference type="ARBA" id="ARBA00022777"/>
    </source>
</evidence>
<protein>
    <recommendedName>
        <fullName evidence="7">Shikimate kinase</fullName>
        <shortName evidence="7">SK</shortName>
        <ecNumber evidence="7">2.7.1.71</ecNumber>
    </recommendedName>
</protein>
<comment type="cofactor">
    <cofactor evidence="7">
        <name>Mg(2+)</name>
        <dbReference type="ChEBI" id="CHEBI:18420"/>
    </cofactor>
    <text evidence="7">Binds 1 Mg(2+) ion per subunit.</text>
</comment>
<feature type="binding site" evidence="7">
    <location>
        <begin position="11"/>
        <end position="16"/>
    </location>
    <ligand>
        <name>ATP</name>
        <dbReference type="ChEBI" id="CHEBI:30616"/>
    </ligand>
</feature>
<dbReference type="Proteomes" id="UP000094580">
    <property type="component" value="Unassembled WGS sequence"/>
</dbReference>
<organism evidence="8 9">
    <name type="scientific">Gottfriedia luciferensis</name>
    <dbReference type="NCBI Taxonomy" id="178774"/>
    <lineage>
        <taxon>Bacteria</taxon>
        <taxon>Bacillati</taxon>
        <taxon>Bacillota</taxon>
        <taxon>Bacilli</taxon>
        <taxon>Bacillales</taxon>
        <taxon>Bacillaceae</taxon>
        <taxon>Gottfriedia</taxon>
    </lineage>
</organism>
<feature type="binding site" evidence="7">
    <location>
        <position position="134"/>
    </location>
    <ligand>
        <name>substrate</name>
    </ligand>
</feature>
<comment type="catalytic activity">
    <reaction evidence="7">
        <text>shikimate + ATP = 3-phosphoshikimate + ADP + H(+)</text>
        <dbReference type="Rhea" id="RHEA:13121"/>
        <dbReference type="ChEBI" id="CHEBI:15378"/>
        <dbReference type="ChEBI" id="CHEBI:30616"/>
        <dbReference type="ChEBI" id="CHEBI:36208"/>
        <dbReference type="ChEBI" id="CHEBI:145989"/>
        <dbReference type="ChEBI" id="CHEBI:456216"/>
        <dbReference type="EC" id="2.7.1.71"/>
    </reaction>
</comment>
<sequence>MESIYLVGFMGCGKTTVGKELAKRVNKKFIDLDEEIVSQTGKSIPELFNEFGESGFRDIETQVLKNLPSKKMITSTGGGVILRDENIGYMKETGKIIYLETPIEIIYERIHLDSNRPNAVNRTIEELTELFQKRESQYKKADYEISTNNLTPIEIAMEIIDCLNYSKGGDSRNK</sequence>
<dbReference type="PANTHER" id="PTHR21087:SF16">
    <property type="entry name" value="SHIKIMATE KINASE 1, CHLOROPLASTIC"/>
    <property type="match status" value="1"/>
</dbReference>
<dbReference type="SUPFAM" id="SSF52540">
    <property type="entry name" value="P-loop containing nucleoside triphosphate hydrolases"/>
    <property type="match status" value="1"/>
</dbReference>
<evidence type="ECO:0000256" key="3">
    <source>
        <dbReference type="ARBA" id="ARBA00022741"/>
    </source>
</evidence>
<comment type="pathway">
    <text evidence="7">Metabolic intermediate biosynthesis; chorismate biosynthesis; chorismate from D-erythrose 4-phosphate and phosphoenolpyruvate: step 5/7.</text>
</comment>
<comment type="subunit">
    <text evidence="7">Monomer.</text>
</comment>
<comment type="subcellular location">
    <subcellularLocation>
        <location evidence="7">Cytoplasm</location>
    </subcellularLocation>
</comment>
<dbReference type="InterPro" id="IPR031322">
    <property type="entry name" value="Shikimate/glucono_kinase"/>
</dbReference>
<feature type="binding site" evidence="7">
    <location>
        <position position="33"/>
    </location>
    <ligand>
        <name>substrate</name>
    </ligand>
</feature>
<dbReference type="RefSeq" id="WP_069034114.1">
    <property type="nucleotide sequence ID" value="NZ_MDKC01000023.1"/>
</dbReference>
<keyword evidence="9" id="KW-1185">Reference proteome</keyword>
<dbReference type="Gene3D" id="3.40.50.300">
    <property type="entry name" value="P-loop containing nucleotide triphosphate hydrolases"/>
    <property type="match status" value="1"/>
</dbReference>
<keyword evidence="1 7" id="KW-0028">Amino-acid biosynthesis</keyword>
<evidence type="ECO:0000256" key="2">
    <source>
        <dbReference type="ARBA" id="ARBA00022679"/>
    </source>
</evidence>
<feature type="binding site" evidence="7">
    <location>
        <position position="57"/>
    </location>
    <ligand>
        <name>substrate</name>
    </ligand>
</feature>
<dbReference type="Pfam" id="PF01202">
    <property type="entry name" value="SKI"/>
    <property type="match status" value="1"/>
</dbReference>
<evidence type="ECO:0000256" key="5">
    <source>
        <dbReference type="ARBA" id="ARBA00022840"/>
    </source>
</evidence>
<keyword evidence="2 7" id="KW-0808">Transferase</keyword>
<comment type="caution">
    <text evidence="8">The sequence shown here is derived from an EMBL/GenBank/DDBJ whole genome shotgun (WGS) entry which is preliminary data.</text>
</comment>
<dbReference type="PRINTS" id="PR01100">
    <property type="entry name" value="SHIKIMTKNASE"/>
</dbReference>
<evidence type="ECO:0000256" key="7">
    <source>
        <dbReference type="HAMAP-Rule" id="MF_00109"/>
    </source>
</evidence>
<proteinExistence type="inferred from homology"/>
<keyword evidence="5 7" id="KW-0067">ATP-binding</keyword>
<reference evidence="8 9" key="1">
    <citation type="submission" date="2016-07" db="EMBL/GenBank/DDBJ databases">
        <authorList>
            <person name="Townsley L."/>
            <person name="Shank E.A."/>
        </authorList>
    </citation>
    <scope>NUCLEOTIDE SEQUENCE [LARGE SCALE GENOMIC DNA]</scope>
    <source>
        <strain evidence="8 9">CH01</strain>
    </source>
</reference>
<keyword evidence="7" id="KW-0479">Metal-binding</keyword>
<evidence type="ECO:0000256" key="1">
    <source>
        <dbReference type="ARBA" id="ARBA00022605"/>
    </source>
</evidence>
<name>A0ABX2ZS92_9BACI</name>
<dbReference type="EMBL" id="MDKC01000023">
    <property type="protein sequence ID" value="ODG91329.1"/>
    <property type="molecule type" value="Genomic_DNA"/>
</dbReference>
<dbReference type="PANTHER" id="PTHR21087">
    <property type="entry name" value="SHIKIMATE KINASE"/>
    <property type="match status" value="1"/>
</dbReference>
<evidence type="ECO:0000313" key="8">
    <source>
        <dbReference type="EMBL" id="ODG91329.1"/>
    </source>
</evidence>
<keyword evidence="3 7" id="KW-0547">Nucleotide-binding</keyword>
<keyword evidence="7" id="KW-0460">Magnesium</keyword>
<gene>
    <name evidence="7" type="primary">aroK</name>
    <name evidence="8" type="ORF">BED47_06620</name>
</gene>
<feature type="binding site" evidence="7">
    <location>
        <position position="116"/>
    </location>
    <ligand>
        <name>ATP</name>
        <dbReference type="ChEBI" id="CHEBI:30616"/>
    </ligand>
</feature>
<feature type="binding site" evidence="7">
    <location>
        <position position="15"/>
    </location>
    <ligand>
        <name>Mg(2+)</name>
        <dbReference type="ChEBI" id="CHEBI:18420"/>
    </ligand>
</feature>